<evidence type="ECO:0000313" key="3">
    <source>
        <dbReference type="Proteomes" id="UP001286456"/>
    </source>
</evidence>
<reference evidence="2" key="1">
    <citation type="journal article" date="2023" name="Mol. Phylogenet. Evol.">
        <title>Genome-scale phylogeny and comparative genomics of the fungal order Sordariales.</title>
        <authorList>
            <person name="Hensen N."/>
            <person name="Bonometti L."/>
            <person name="Westerberg I."/>
            <person name="Brannstrom I.O."/>
            <person name="Guillou S."/>
            <person name="Cros-Aarteil S."/>
            <person name="Calhoun S."/>
            <person name="Haridas S."/>
            <person name="Kuo A."/>
            <person name="Mondo S."/>
            <person name="Pangilinan J."/>
            <person name="Riley R."/>
            <person name="LaButti K."/>
            <person name="Andreopoulos B."/>
            <person name="Lipzen A."/>
            <person name="Chen C."/>
            <person name="Yan M."/>
            <person name="Daum C."/>
            <person name="Ng V."/>
            <person name="Clum A."/>
            <person name="Steindorff A."/>
            <person name="Ohm R.A."/>
            <person name="Martin F."/>
            <person name="Silar P."/>
            <person name="Natvig D.O."/>
            <person name="Lalanne C."/>
            <person name="Gautier V."/>
            <person name="Ament-Velasquez S.L."/>
            <person name="Kruys A."/>
            <person name="Hutchinson M.I."/>
            <person name="Powell A.J."/>
            <person name="Barry K."/>
            <person name="Miller A.N."/>
            <person name="Grigoriev I.V."/>
            <person name="Debuchy R."/>
            <person name="Gladieux P."/>
            <person name="Hiltunen Thoren M."/>
            <person name="Johannesson H."/>
        </authorList>
    </citation>
    <scope>NUCLEOTIDE SEQUENCE</scope>
    <source>
        <strain evidence="2">SMH4131-1</strain>
    </source>
</reference>
<reference evidence="2" key="2">
    <citation type="submission" date="2023-06" db="EMBL/GenBank/DDBJ databases">
        <authorList>
            <consortium name="Lawrence Berkeley National Laboratory"/>
            <person name="Haridas S."/>
            <person name="Hensen N."/>
            <person name="Bonometti L."/>
            <person name="Westerberg I."/>
            <person name="Brannstrom I.O."/>
            <person name="Guillou S."/>
            <person name="Cros-Aarteil S."/>
            <person name="Calhoun S."/>
            <person name="Kuo A."/>
            <person name="Mondo S."/>
            <person name="Pangilinan J."/>
            <person name="Riley R."/>
            <person name="Labutti K."/>
            <person name="Andreopoulos B."/>
            <person name="Lipzen A."/>
            <person name="Chen C."/>
            <person name="Yanf M."/>
            <person name="Daum C."/>
            <person name="Ng V."/>
            <person name="Clum A."/>
            <person name="Steindorff A."/>
            <person name="Ohm R."/>
            <person name="Martin F."/>
            <person name="Silar P."/>
            <person name="Natvig D."/>
            <person name="Lalanne C."/>
            <person name="Gautier V."/>
            <person name="Ament-Velasquez S.L."/>
            <person name="Kruys A."/>
            <person name="Hutchinson M.I."/>
            <person name="Powell A.J."/>
            <person name="Barry K."/>
            <person name="Miller A.N."/>
            <person name="Grigoriev I.V."/>
            <person name="Debuchy R."/>
            <person name="Gladieux P."/>
            <person name="Thoren M.H."/>
            <person name="Johannesson H."/>
        </authorList>
    </citation>
    <scope>NUCLEOTIDE SEQUENCE</scope>
    <source>
        <strain evidence="2">SMH4131-1</strain>
    </source>
</reference>
<dbReference type="Proteomes" id="UP001286456">
    <property type="component" value="Unassembled WGS sequence"/>
</dbReference>
<evidence type="ECO:0000256" key="1">
    <source>
        <dbReference type="SAM" id="MobiDB-lite"/>
    </source>
</evidence>
<feature type="compositionally biased region" description="Polar residues" evidence="1">
    <location>
        <begin position="121"/>
        <end position="130"/>
    </location>
</feature>
<dbReference type="EMBL" id="JAUEPO010000004">
    <property type="protein sequence ID" value="KAK3323283.1"/>
    <property type="molecule type" value="Genomic_DNA"/>
</dbReference>
<feature type="region of interest" description="Disordered" evidence="1">
    <location>
        <begin position="121"/>
        <end position="151"/>
    </location>
</feature>
<comment type="caution">
    <text evidence="2">The sequence shown here is derived from an EMBL/GenBank/DDBJ whole genome shotgun (WGS) entry which is preliminary data.</text>
</comment>
<organism evidence="2 3">
    <name type="scientific">Cercophora scortea</name>
    <dbReference type="NCBI Taxonomy" id="314031"/>
    <lineage>
        <taxon>Eukaryota</taxon>
        <taxon>Fungi</taxon>
        <taxon>Dikarya</taxon>
        <taxon>Ascomycota</taxon>
        <taxon>Pezizomycotina</taxon>
        <taxon>Sordariomycetes</taxon>
        <taxon>Sordariomycetidae</taxon>
        <taxon>Sordariales</taxon>
        <taxon>Lasiosphaeriaceae</taxon>
        <taxon>Cercophora</taxon>
    </lineage>
</organism>
<evidence type="ECO:0000313" key="2">
    <source>
        <dbReference type="EMBL" id="KAK3323283.1"/>
    </source>
</evidence>
<dbReference type="AlphaFoldDB" id="A0AAE0M9B1"/>
<name>A0AAE0M9B1_9PEZI</name>
<accession>A0AAE0M9B1</accession>
<gene>
    <name evidence="2" type="ORF">B0T19DRAFT_200781</name>
</gene>
<sequence>MDIDSAIQKDYAEDVDMEQNAEAPGSPDITHFLEAALATAEDNKHTETPGPVKSQLRMLDRCISRLGMPQRMLQRMKLVQNGRRIPLPTNPQTLKAHRARVVCPWLSKPIPASKEPITTRATCPVSSTSDHIPRSAATRIPNSRIARHARP</sequence>
<protein>
    <submittedName>
        <fullName evidence="2">Uncharacterized protein</fullName>
    </submittedName>
</protein>
<keyword evidence="3" id="KW-1185">Reference proteome</keyword>
<proteinExistence type="predicted"/>